<sequence>MRSDSGRLEPRSSPQAFLSPVFMSRKQRSMYCDIDDPVRQAVSVLQGPAIAHASNTTVHVSPQCTKLLSPFPPSHSLNFCGQSPSPALVHPKLSLANTEPLRRSLPDLAAGDAALRGQLRASLAAEASSQRSRGGASSGAGGGATSTAAQQQARYADLLGLHDEETQQNMASPVIPSRHGSRAASPADAGQAVAAVERSDSLARRNLMDAPRYNQAGSTSHQRLQVQYVHPQQSLQHAARLQRPSAGAAGKAKATHVSLAQLLSVPTGGAAVAAVAAAGSGRPAQQPRQAQRTPPGMRRNNSGSKRGREALGASRHPSGKHNRATQGHPMFLYAPAIQVAVPTHLPHLCHGSIMCLCTYPHCFPFADEAAETPKRRDLSKPSYRSEALHRMLSTPPRDAAPTAAHPAPDPSQPQAPAAAAALPPGRPASAQQGTTAPAAGGSSAPVSPLRSNSGAGSGEAVHGGSAPASPLVAGPRLTRAASVRAAATHRRLQEEQAQLQAVMARSPDRWLRAAAAEGLSLRQAAVFVSPGKSARPHYHPSPLRPSQSAVQRTAAGAGGPGLRAATPCASQFDAFAAGEAGVEPYSARMHTVERRRLTAAEGPALPEAGAARGAAAGSGGGALDFAALAADRDAYLQMLQELSRGLHVSEGPPQKQLEAHKRPTPPPLPADVLAAATAAARAEQAVQRRGAAAGSGADTVRPRGSLAASQEALPTSRTTGSAAEYCLGGGEPSCESLDSPLVAAAGASLTPPYHNRLYDKDTTPSQSSPIAQQRMLTMSAAAAAAAERQWQPTRHHAQQPQQPQLQRSHGGGDGSGRVSASSSAERSISFGSGGCGSAPGIAFVQQAQEQTGESMGAAPSAQRSPSPDRRSAGRARLAALAALLEEVQAQGRRITLAELRQAGYSTNDLHALRQWLGQQ</sequence>
<gene>
    <name evidence="2" type="ORF">COHA_003246</name>
</gene>
<feature type="region of interest" description="Disordered" evidence="1">
    <location>
        <begin position="276"/>
        <end position="326"/>
    </location>
</feature>
<comment type="caution">
    <text evidence="2">The sequence shown here is derived from an EMBL/GenBank/DDBJ whole genome shotgun (WGS) entry which is preliminary data.</text>
</comment>
<proteinExistence type="predicted"/>
<dbReference type="AlphaFoldDB" id="A0AAD5DVZ9"/>
<accession>A0AAD5DVZ9</accession>
<feature type="compositionally biased region" description="Low complexity" evidence="1">
    <location>
        <begin position="394"/>
        <end position="406"/>
    </location>
</feature>
<evidence type="ECO:0000313" key="2">
    <source>
        <dbReference type="EMBL" id="KAI7843075.1"/>
    </source>
</evidence>
<feature type="region of interest" description="Disordered" evidence="1">
    <location>
        <begin position="775"/>
        <end position="831"/>
    </location>
</feature>
<feature type="region of interest" description="Disordered" evidence="1">
    <location>
        <begin position="394"/>
        <end position="475"/>
    </location>
</feature>
<feature type="region of interest" description="Disordered" evidence="1">
    <location>
        <begin position="648"/>
        <end position="720"/>
    </location>
</feature>
<feature type="region of interest" description="Disordered" evidence="1">
    <location>
        <begin position="847"/>
        <end position="873"/>
    </location>
</feature>
<dbReference type="EMBL" id="JADXDR010000043">
    <property type="protein sequence ID" value="KAI7843075.1"/>
    <property type="molecule type" value="Genomic_DNA"/>
</dbReference>
<feature type="compositionally biased region" description="Low complexity" evidence="1">
    <location>
        <begin position="276"/>
        <end position="295"/>
    </location>
</feature>
<feature type="region of interest" description="Disordered" evidence="1">
    <location>
        <begin position="532"/>
        <end position="561"/>
    </location>
</feature>
<dbReference type="Proteomes" id="UP001205105">
    <property type="component" value="Unassembled WGS sequence"/>
</dbReference>
<organism evidence="2 3">
    <name type="scientific">Chlorella ohadii</name>
    <dbReference type="NCBI Taxonomy" id="2649997"/>
    <lineage>
        <taxon>Eukaryota</taxon>
        <taxon>Viridiplantae</taxon>
        <taxon>Chlorophyta</taxon>
        <taxon>core chlorophytes</taxon>
        <taxon>Trebouxiophyceae</taxon>
        <taxon>Chlorellales</taxon>
        <taxon>Chlorellaceae</taxon>
        <taxon>Chlorella clade</taxon>
        <taxon>Chlorella</taxon>
    </lineage>
</organism>
<protein>
    <submittedName>
        <fullName evidence="2">Uncharacterized protein</fullName>
    </submittedName>
</protein>
<feature type="compositionally biased region" description="Low complexity" evidence="1">
    <location>
        <begin position="798"/>
        <end position="808"/>
    </location>
</feature>
<feature type="compositionally biased region" description="Low complexity" evidence="1">
    <location>
        <begin position="670"/>
        <end position="694"/>
    </location>
</feature>
<feature type="compositionally biased region" description="Low complexity" evidence="1">
    <location>
        <begin position="414"/>
        <end position="445"/>
    </location>
</feature>
<feature type="region of interest" description="Disordered" evidence="1">
    <location>
        <begin position="124"/>
        <end position="150"/>
    </location>
</feature>
<reference evidence="2" key="1">
    <citation type="submission" date="2020-11" db="EMBL/GenBank/DDBJ databases">
        <title>Chlorella ohadii genome sequencing and assembly.</title>
        <authorList>
            <person name="Murik O."/>
            <person name="Treves H."/>
            <person name="Kedem I."/>
            <person name="Shotland Y."/>
            <person name="Kaplan A."/>
        </authorList>
    </citation>
    <scope>NUCLEOTIDE SEQUENCE</scope>
    <source>
        <strain evidence="2">1</strain>
    </source>
</reference>
<keyword evidence="3" id="KW-1185">Reference proteome</keyword>
<feature type="compositionally biased region" description="Low complexity" evidence="1">
    <location>
        <begin position="124"/>
        <end position="135"/>
    </location>
</feature>
<evidence type="ECO:0000256" key="1">
    <source>
        <dbReference type="SAM" id="MobiDB-lite"/>
    </source>
</evidence>
<feature type="compositionally biased region" description="Low complexity" evidence="1">
    <location>
        <begin position="816"/>
        <end position="830"/>
    </location>
</feature>
<evidence type="ECO:0000313" key="3">
    <source>
        <dbReference type="Proteomes" id="UP001205105"/>
    </source>
</evidence>
<name>A0AAD5DVZ9_9CHLO</name>